<dbReference type="GO" id="GO:0006351">
    <property type="term" value="P:DNA-templated transcription"/>
    <property type="evidence" value="ECO:0007669"/>
    <property type="project" value="InterPro"/>
</dbReference>
<dbReference type="InterPro" id="IPR052809">
    <property type="entry name" value="Actin_polarity_regulatory"/>
</dbReference>
<dbReference type="PANTHER" id="PTHR28245">
    <property type="entry name" value="ARF3-INTERACTING PROTEIN 1"/>
    <property type="match status" value="1"/>
</dbReference>
<protein>
    <recommendedName>
        <fullName evidence="4">UDENN domain-containing protein</fullName>
    </recommendedName>
</protein>
<feature type="region of interest" description="Disordered" evidence="3">
    <location>
        <begin position="295"/>
        <end position="338"/>
    </location>
</feature>
<dbReference type="Pfam" id="PF08616">
    <property type="entry name" value="SPA"/>
    <property type="match status" value="1"/>
</dbReference>
<feature type="domain" description="UDENN" evidence="4">
    <location>
        <begin position="9"/>
        <end position="654"/>
    </location>
</feature>
<evidence type="ECO:0000256" key="3">
    <source>
        <dbReference type="SAM" id="MobiDB-lite"/>
    </source>
</evidence>
<dbReference type="InterPro" id="IPR012860">
    <property type="entry name" value="Afi1_N"/>
</dbReference>
<comment type="caution">
    <text evidence="5">The sequence shown here is derived from an EMBL/GenBank/DDBJ whole genome shotgun (WGS) entry which is preliminary data.</text>
</comment>
<dbReference type="Gene3D" id="4.10.240.10">
    <property type="entry name" value="Zn(2)-C6 fungal-type DNA-binding domain"/>
    <property type="match status" value="1"/>
</dbReference>
<dbReference type="GO" id="GO:0008270">
    <property type="term" value="F:zinc ion binding"/>
    <property type="evidence" value="ECO:0007669"/>
    <property type="project" value="InterPro"/>
</dbReference>
<accession>A0A8H4R2X2</accession>
<evidence type="ECO:0000256" key="2">
    <source>
        <dbReference type="ARBA" id="ARBA00023242"/>
    </source>
</evidence>
<dbReference type="InterPro" id="IPR007219">
    <property type="entry name" value="XnlR_reg_dom"/>
</dbReference>
<feature type="region of interest" description="Disordered" evidence="3">
    <location>
        <begin position="832"/>
        <end position="870"/>
    </location>
</feature>
<sequence>MAGSGNHCSFVLLAEFHILEGAQLKYQFPQPLGVDEGVLAMSMLPDGAETQLDDWTIFFLNQTHFNTISPVLALDSPEAKSIELAGEVGENASNDKPELLCVLNLVRTKHDKSLDRGAQVLALAICTRHPFIQIFKPFLLLALDDYLLDPSQDCLARLFDAVNSLDLSDAPKLTRHEKLVMRSSERKDIFAEKFAHINSQSWATSNPTPGTRAIMQHKSSNSGDSHSSFDEGLLLRTKDNRTKESQRRDRLDSDPKLPPQARGNPSSPSDSSFTLGGSAVWVGDESGLDLVPKEGVDVGTLSSTPANTVSSSSRERRSTDASSSSSHSREYVANKPSNAQQTLLDYHARHGVPKDTHFYHTAVAYKDHTLPIKMPLSTFPEEVGDYSLITLIKVFSKNALVAGPVHPHLHTNGPQTHPIIVLFNALVTGKRIIFLGHKRPAGEVSTFVLSACALGSGCGAVLRGFIERAFPYANLKNKDEWEAVPAYIAGVTNPIFETSRQWDLFLDISTGSVTVAKDIHATYPPSATAGIGGSAITRSGTLKAEYSMGSEDDISRLTKEGSKNDLSKENNADKMFIEDIRAAIEDHFGESLVRMRFTEYVTRFVRLASRYEEEITGTTAFGFPSNPFTENGGRPKLGSGIAFNDEATCLKELAANAHRIEAWRKTNSYRYLVQDYGKYQASCSIKGFDVLHQLFRIRYTRNLSDAEALAILRSFMEGVKTYDQVVELLASLPHGGGLLYLGFFLFHQKEAIRECTQLTSSQRCDGVKPACQQCTRAKKADGCEYDDGKGKTRTQILRETIVKLEQRVRELEDPEYISPAVTLFDPHIHSRSNSSSSSFGSPESSYLSASHSPFPESSPASPDSWARLQGMPSPSPASFIPEVYFDDHQTRFQPPLELAQMLLDIFSPHSRQCGLEIHMGRLRESLTLPASEQRHPVLMNAIYLWACFISRPEPLSQHEEHYLQHSLDALPEALRLNDKTLDVIQASCLLSLYFLANGRLLEGSYHASAAASLAVQIGLGSRSSSEVQGWSADGLDSDLKPALSDLRDGERTLAFWQVYNLDRCWSVVLRKPSVIIDESDGLHSVYCPWPQDIKDYEKGIVGISQTVPTIASFLSGAVSPNSFSVPSLRVKASALFATADRLSSNWVSSAKTTANIHEEMRSLDHAITLFSSTLIPIEQLDSICTEERHSLIIAHTLAHAATIHLHRPFALDDATSFDKSSRAARSCVSIIKHTTDRDFAFLEPIIGPCWWSVADVVIRDLDTLERSWPLVDHSELRNELGVLLYAMTKLSTHFPVVGPAITKVQKRLAA</sequence>
<feature type="compositionally biased region" description="Low complexity" evidence="3">
    <location>
        <begin position="302"/>
        <end position="312"/>
    </location>
</feature>
<feature type="compositionally biased region" description="Low complexity" evidence="3">
    <location>
        <begin position="832"/>
        <end position="848"/>
    </location>
</feature>
<dbReference type="InterPro" id="IPR001138">
    <property type="entry name" value="Zn2Cys6_DnaBD"/>
</dbReference>
<dbReference type="GO" id="GO:0000981">
    <property type="term" value="F:DNA-binding transcription factor activity, RNA polymerase II-specific"/>
    <property type="evidence" value="ECO:0007669"/>
    <property type="project" value="InterPro"/>
</dbReference>
<dbReference type="GO" id="GO:0003677">
    <property type="term" value="F:DNA binding"/>
    <property type="evidence" value="ECO:0007669"/>
    <property type="project" value="InterPro"/>
</dbReference>
<evidence type="ECO:0000256" key="1">
    <source>
        <dbReference type="ARBA" id="ARBA00022723"/>
    </source>
</evidence>
<dbReference type="CDD" id="cd00067">
    <property type="entry name" value="GAL4"/>
    <property type="match status" value="1"/>
</dbReference>
<name>A0A8H4R2X2_9AGAR</name>
<gene>
    <name evidence="5" type="ORF">D9613_000657</name>
</gene>
<dbReference type="EMBL" id="JAACJL010000015">
    <property type="protein sequence ID" value="KAF4621246.1"/>
    <property type="molecule type" value="Genomic_DNA"/>
</dbReference>
<dbReference type="Pfam" id="PF04082">
    <property type="entry name" value="Fungal_trans"/>
    <property type="match status" value="1"/>
</dbReference>
<evidence type="ECO:0000313" key="5">
    <source>
        <dbReference type="EMBL" id="KAF4621246.1"/>
    </source>
</evidence>
<dbReference type="Proteomes" id="UP000521872">
    <property type="component" value="Unassembled WGS sequence"/>
</dbReference>
<dbReference type="CDD" id="cd14725">
    <property type="entry name" value="ZIP_Gal4-like_2"/>
    <property type="match status" value="1"/>
</dbReference>
<dbReference type="InterPro" id="IPR036864">
    <property type="entry name" value="Zn2-C6_fun-type_DNA-bd_sf"/>
</dbReference>
<dbReference type="GO" id="GO:0051666">
    <property type="term" value="P:actin cortical patch localization"/>
    <property type="evidence" value="ECO:0007669"/>
    <property type="project" value="TreeGrafter"/>
</dbReference>
<reference evidence="5 6" key="1">
    <citation type="submission" date="2019-12" db="EMBL/GenBank/DDBJ databases">
        <authorList>
            <person name="Floudas D."/>
            <person name="Bentzer J."/>
            <person name="Ahren D."/>
            <person name="Johansson T."/>
            <person name="Persson P."/>
            <person name="Tunlid A."/>
        </authorList>
    </citation>
    <scope>NUCLEOTIDE SEQUENCE [LARGE SCALE GENOMIC DNA]</scope>
    <source>
        <strain evidence="5 6">CBS 102.39</strain>
    </source>
</reference>
<keyword evidence="6" id="KW-1185">Reference proteome</keyword>
<proteinExistence type="predicted"/>
<dbReference type="CDD" id="cd12148">
    <property type="entry name" value="fungal_TF_MHR"/>
    <property type="match status" value="1"/>
</dbReference>
<feature type="region of interest" description="Disordered" evidence="3">
    <location>
        <begin position="201"/>
        <end position="278"/>
    </location>
</feature>
<dbReference type="SMART" id="SM00906">
    <property type="entry name" value="Fungal_trans"/>
    <property type="match status" value="1"/>
</dbReference>
<keyword evidence="2" id="KW-0539">Nucleus</keyword>
<feature type="compositionally biased region" description="Basic and acidic residues" evidence="3">
    <location>
        <begin position="236"/>
        <end position="255"/>
    </location>
</feature>
<dbReference type="PROSITE" id="PS50211">
    <property type="entry name" value="DENN"/>
    <property type="match status" value="1"/>
</dbReference>
<evidence type="ECO:0000313" key="6">
    <source>
        <dbReference type="Proteomes" id="UP000521872"/>
    </source>
</evidence>
<keyword evidence="1" id="KW-0479">Metal-binding</keyword>
<dbReference type="InterPro" id="IPR037516">
    <property type="entry name" value="Tripartite_DENN"/>
</dbReference>
<dbReference type="PANTHER" id="PTHR28245:SF1">
    <property type="entry name" value="ARF3-INTERACTING PROTEIN 1"/>
    <property type="match status" value="1"/>
</dbReference>
<dbReference type="Pfam" id="PF07792">
    <property type="entry name" value="Afi1"/>
    <property type="match status" value="1"/>
</dbReference>
<organism evidence="5 6">
    <name type="scientific">Agrocybe pediades</name>
    <dbReference type="NCBI Taxonomy" id="84607"/>
    <lineage>
        <taxon>Eukaryota</taxon>
        <taxon>Fungi</taxon>
        <taxon>Dikarya</taxon>
        <taxon>Basidiomycota</taxon>
        <taxon>Agaricomycotina</taxon>
        <taxon>Agaricomycetes</taxon>
        <taxon>Agaricomycetidae</taxon>
        <taxon>Agaricales</taxon>
        <taxon>Agaricineae</taxon>
        <taxon>Strophariaceae</taxon>
        <taxon>Agrocybe</taxon>
    </lineage>
</organism>
<feature type="compositionally biased region" description="Polar residues" evidence="3">
    <location>
        <begin position="263"/>
        <end position="275"/>
    </location>
</feature>
<dbReference type="GO" id="GO:0005886">
    <property type="term" value="C:plasma membrane"/>
    <property type="evidence" value="ECO:0007669"/>
    <property type="project" value="TreeGrafter"/>
</dbReference>
<evidence type="ECO:0000259" key="4">
    <source>
        <dbReference type="PROSITE" id="PS50211"/>
    </source>
</evidence>